<dbReference type="InterPro" id="IPR025295">
    <property type="entry name" value="eCIS_core_dom"/>
</dbReference>
<comment type="caution">
    <text evidence="3">The sequence shown here is derived from an EMBL/GenBank/DDBJ whole genome shotgun (WGS) entry which is preliminary data.</text>
</comment>
<feature type="region of interest" description="Disordered" evidence="1">
    <location>
        <begin position="88"/>
        <end position="115"/>
    </location>
</feature>
<dbReference type="EMBL" id="JBELQB010000005">
    <property type="protein sequence ID" value="MFL9837333.1"/>
    <property type="molecule type" value="Genomic_DNA"/>
</dbReference>
<proteinExistence type="predicted"/>
<protein>
    <submittedName>
        <fullName evidence="3">DUF4157 domain-containing protein</fullName>
    </submittedName>
</protein>
<reference evidence="3 4" key="1">
    <citation type="submission" date="2024-06" db="EMBL/GenBank/DDBJ databases">
        <authorList>
            <person name="Kaempfer P."/>
            <person name="Viver T."/>
        </authorList>
    </citation>
    <scope>NUCLEOTIDE SEQUENCE [LARGE SCALE GENOMIC DNA]</scope>
    <source>
        <strain evidence="3 4">ST-75</strain>
    </source>
</reference>
<dbReference type="RefSeq" id="WP_408074344.1">
    <property type="nucleotide sequence ID" value="NZ_JBELQB010000005.1"/>
</dbReference>
<evidence type="ECO:0000313" key="4">
    <source>
        <dbReference type="Proteomes" id="UP001629059"/>
    </source>
</evidence>
<keyword evidence="4" id="KW-1185">Reference proteome</keyword>
<dbReference type="Pfam" id="PF13699">
    <property type="entry name" value="eCIS_core"/>
    <property type="match status" value="1"/>
</dbReference>
<evidence type="ECO:0000313" key="3">
    <source>
        <dbReference type="EMBL" id="MFL9837333.1"/>
    </source>
</evidence>
<evidence type="ECO:0000256" key="1">
    <source>
        <dbReference type="SAM" id="MobiDB-lite"/>
    </source>
</evidence>
<feature type="domain" description="eCIS core" evidence="2">
    <location>
        <begin position="118"/>
        <end position="193"/>
    </location>
</feature>
<name>A0ABW8YDQ0_9FLAO</name>
<accession>A0ABW8YDQ0</accession>
<sequence length="388" mass="42196">MEMMYLQNQKNAVTTKHSSFFKPAIQRKLSIGSTNDVYEKEADSMAAKVMRQKDTGQNIMQSGQSVQKCACEEEKLQKKSLNETIAPLAQRPSDETGGSAPNHIESGVNSSKGGGSVMDNSTLNFMESRFGNDFSNVRIHTGANAVQMSRELNAQAFTVGNDIYFNEGKYNPASDNGKHLLAHELTHTIQQGGIKRKMIQKSCHDGNCDTCGGGIKELWVSVFFRVRATRTAMANLRQKINSAKALLKKCCINLKFDFNWNRVRGASSMDAFTPATATDRWRYTADETALGTGTTFSGARGIPMLIVDDVPLSGGGVTVSSTFDLNYTGSDYFIIALNQTNNTTSSIAHELSHIIGRNHNQAGNTSLDDGNGRAVGAAYCNSLRAISS</sequence>
<dbReference type="Proteomes" id="UP001629059">
    <property type="component" value="Unassembled WGS sequence"/>
</dbReference>
<evidence type="ECO:0000259" key="2">
    <source>
        <dbReference type="Pfam" id="PF13699"/>
    </source>
</evidence>
<gene>
    <name evidence="3" type="ORF">ABS768_07485</name>
</gene>
<organism evidence="3 4">
    <name type="scientific">Flavobacterium rhizophilum</name>
    <dbReference type="NCBI Taxonomy" id="3163296"/>
    <lineage>
        <taxon>Bacteria</taxon>
        <taxon>Pseudomonadati</taxon>
        <taxon>Bacteroidota</taxon>
        <taxon>Flavobacteriia</taxon>
        <taxon>Flavobacteriales</taxon>
        <taxon>Flavobacteriaceae</taxon>
        <taxon>Flavobacterium</taxon>
    </lineage>
</organism>